<evidence type="ECO:0000313" key="5">
    <source>
        <dbReference type="Xenbase" id="XB-GENE-29092435"/>
    </source>
</evidence>
<feature type="region of interest" description="Disordered" evidence="2">
    <location>
        <begin position="1"/>
        <end position="71"/>
    </location>
</feature>
<keyword evidence="3" id="KW-1185">Reference proteome</keyword>
<dbReference type="Proteomes" id="UP000008143">
    <property type="component" value="Chromosome 8"/>
</dbReference>
<dbReference type="RefSeq" id="XP_031748019.1">
    <property type="nucleotide sequence ID" value="XM_031892159.1"/>
</dbReference>
<accession>A0A8J1IQZ2</accession>
<dbReference type="AlphaFoldDB" id="A0A8J1IQZ2"/>
<name>A0A8J1IQZ2_XENTR</name>
<organism evidence="3 4">
    <name type="scientific">Xenopus tropicalis</name>
    <name type="common">Western clawed frog</name>
    <name type="synonym">Silurana tropicalis</name>
    <dbReference type="NCBI Taxonomy" id="8364"/>
    <lineage>
        <taxon>Eukaryota</taxon>
        <taxon>Metazoa</taxon>
        <taxon>Chordata</taxon>
        <taxon>Craniata</taxon>
        <taxon>Vertebrata</taxon>
        <taxon>Euteleostomi</taxon>
        <taxon>Amphibia</taxon>
        <taxon>Batrachia</taxon>
        <taxon>Anura</taxon>
        <taxon>Pipoidea</taxon>
        <taxon>Pipidae</taxon>
        <taxon>Xenopodinae</taxon>
        <taxon>Xenopus</taxon>
        <taxon>Silurana</taxon>
    </lineage>
</organism>
<evidence type="ECO:0000256" key="1">
    <source>
        <dbReference type="ARBA" id="ARBA00025778"/>
    </source>
</evidence>
<proteinExistence type="inferred from homology"/>
<reference evidence="4" key="1">
    <citation type="submission" date="2025-08" db="UniProtKB">
        <authorList>
            <consortium name="RefSeq"/>
        </authorList>
    </citation>
    <scope>IDENTIFICATION</scope>
    <source>
        <strain evidence="4">Nigerian</strain>
        <tissue evidence="4">Liver and blood</tissue>
    </source>
</reference>
<dbReference type="Pfam" id="PF15316">
    <property type="entry name" value="MDFI"/>
    <property type="match status" value="1"/>
</dbReference>
<evidence type="ECO:0000256" key="2">
    <source>
        <dbReference type="SAM" id="MobiDB-lite"/>
    </source>
</evidence>
<dbReference type="PANTHER" id="PTHR15304">
    <property type="entry name" value="MYOD FAMILY INHIBITOR"/>
    <property type="match status" value="1"/>
</dbReference>
<dbReference type="Xenbase" id="XB-GENE-29092435">
    <property type="gene designation" value="mdfic2"/>
</dbReference>
<gene>
    <name evidence="5" type="primary">mdfic2</name>
    <name evidence="4" type="synonym">LOC116406956</name>
</gene>
<evidence type="ECO:0000313" key="4">
    <source>
        <dbReference type="RefSeq" id="XP_031748019.1"/>
    </source>
</evidence>
<sequence>MSEGHPGTPGNLPAISGGARISAEPPETPGDTEENDPRGARLSPEPTCPKHQNRGSSRRKKTQGPKLSARHIEQAAGDDSCALCLLAGLFCEASMLCSALLACVSCGPCADGAPCCSPCSSGCASVGGSLCDCLTASEGCRSSDCLDLCLECCALCFPS</sequence>
<dbReference type="AGR" id="Xenbase:XB-GENE-29092435"/>
<dbReference type="GO" id="GO:0010468">
    <property type="term" value="P:regulation of gene expression"/>
    <property type="evidence" value="ECO:0007669"/>
    <property type="project" value="UniProtKB-ARBA"/>
</dbReference>
<comment type="similarity">
    <text evidence="1">Belongs to the MDFI family.</text>
</comment>
<protein>
    <submittedName>
        <fullName evidence="4">MyoD family inhibitor-like isoform X2</fullName>
    </submittedName>
</protein>
<feature type="compositionally biased region" description="Basic residues" evidence="2">
    <location>
        <begin position="51"/>
        <end position="63"/>
    </location>
</feature>
<dbReference type="InterPro" id="IPR026134">
    <property type="entry name" value="MDFI/MDFIC"/>
</dbReference>
<dbReference type="PANTHER" id="PTHR15304:SF4">
    <property type="entry name" value="MYOD FAMILY INHIBITOR-LIKE"/>
    <property type="match status" value="1"/>
</dbReference>
<evidence type="ECO:0000313" key="3">
    <source>
        <dbReference type="Proteomes" id="UP000008143"/>
    </source>
</evidence>
<dbReference type="CTD" id="107986096"/>